<feature type="region of interest" description="Disordered" evidence="1">
    <location>
        <begin position="124"/>
        <end position="160"/>
    </location>
</feature>
<dbReference type="FunFam" id="2.30.180.10:FF:000032">
    <property type="entry name" value="Fasciclin domain-containing protein, putative"/>
    <property type="match status" value="1"/>
</dbReference>
<dbReference type="EMBL" id="GDRN01088882">
    <property type="protein sequence ID" value="JAI60759.1"/>
    <property type="molecule type" value="Transcribed_RNA"/>
</dbReference>
<dbReference type="Gene3D" id="2.30.180.10">
    <property type="entry name" value="FAS1 domain"/>
    <property type="match status" value="4"/>
</dbReference>
<feature type="domain" description="FAS1" evidence="3">
    <location>
        <begin position="290"/>
        <end position="440"/>
    </location>
</feature>
<dbReference type="InterPro" id="IPR036378">
    <property type="entry name" value="FAS1_dom_sf"/>
</dbReference>
<dbReference type="GO" id="GO:0030198">
    <property type="term" value="P:extracellular matrix organization"/>
    <property type="evidence" value="ECO:0007669"/>
    <property type="project" value="TreeGrafter"/>
</dbReference>
<evidence type="ECO:0000256" key="2">
    <source>
        <dbReference type="SAM" id="SignalP"/>
    </source>
</evidence>
<feature type="signal peptide" evidence="2">
    <location>
        <begin position="1"/>
        <end position="18"/>
    </location>
</feature>
<dbReference type="SMART" id="SM00554">
    <property type="entry name" value="FAS1"/>
    <property type="match status" value="4"/>
</dbReference>
<dbReference type="GO" id="GO:0007155">
    <property type="term" value="P:cell adhesion"/>
    <property type="evidence" value="ECO:0007669"/>
    <property type="project" value="TreeGrafter"/>
</dbReference>
<dbReference type="PANTHER" id="PTHR10900">
    <property type="entry name" value="PERIOSTIN-RELATED"/>
    <property type="match status" value="1"/>
</dbReference>
<dbReference type="PROSITE" id="PS50213">
    <property type="entry name" value="FAS1"/>
    <property type="match status" value="4"/>
</dbReference>
<feature type="domain" description="FAS1" evidence="3">
    <location>
        <begin position="444"/>
        <end position="576"/>
    </location>
</feature>
<accession>A0A0P4W9M8</accession>
<dbReference type="SUPFAM" id="SSF82153">
    <property type="entry name" value="FAS1 domain"/>
    <property type="match status" value="4"/>
</dbReference>
<proteinExistence type="predicted"/>
<feature type="chain" id="PRO_5006070369" description="FAS1 domain-containing protein" evidence="2">
    <location>
        <begin position="19"/>
        <end position="893"/>
    </location>
</feature>
<evidence type="ECO:0000259" key="3">
    <source>
        <dbReference type="PROSITE" id="PS50213"/>
    </source>
</evidence>
<organism evidence="4">
    <name type="scientific">Scylla olivacea</name>
    <name type="common">Orange mud crab</name>
    <name type="synonym">Cancer olivacea</name>
    <dbReference type="NCBI Taxonomy" id="85551"/>
    <lineage>
        <taxon>Eukaryota</taxon>
        <taxon>Metazoa</taxon>
        <taxon>Ecdysozoa</taxon>
        <taxon>Arthropoda</taxon>
        <taxon>Crustacea</taxon>
        <taxon>Multicrustacea</taxon>
        <taxon>Malacostraca</taxon>
        <taxon>Eumalacostraca</taxon>
        <taxon>Eucarida</taxon>
        <taxon>Decapoda</taxon>
        <taxon>Pleocyemata</taxon>
        <taxon>Brachyura</taxon>
        <taxon>Eubrachyura</taxon>
        <taxon>Portunoidea</taxon>
        <taxon>Portunidae</taxon>
        <taxon>Portuninae</taxon>
        <taxon>Scylla</taxon>
    </lineage>
</organism>
<feature type="compositionally biased region" description="Acidic residues" evidence="1">
    <location>
        <begin position="137"/>
        <end position="159"/>
    </location>
</feature>
<feature type="domain" description="FAS1" evidence="3">
    <location>
        <begin position="730"/>
        <end position="866"/>
    </location>
</feature>
<protein>
    <recommendedName>
        <fullName evidence="3">FAS1 domain-containing protein</fullName>
    </recommendedName>
</protein>
<name>A0A0P4W9M8_SCYOL</name>
<dbReference type="AlphaFoldDB" id="A0A0P4W9M8"/>
<evidence type="ECO:0000256" key="1">
    <source>
        <dbReference type="SAM" id="MobiDB-lite"/>
    </source>
</evidence>
<evidence type="ECO:0000313" key="4">
    <source>
        <dbReference type="EMBL" id="JAI60759.1"/>
    </source>
</evidence>
<feature type="domain" description="FAS1" evidence="3">
    <location>
        <begin position="580"/>
        <end position="726"/>
    </location>
</feature>
<dbReference type="GO" id="GO:0005615">
    <property type="term" value="C:extracellular space"/>
    <property type="evidence" value="ECO:0007669"/>
    <property type="project" value="TreeGrafter"/>
</dbReference>
<dbReference type="GO" id="GO:0050839">
    <property type="term" value="F:cell adhesion molecule binding"/>
    <property type="evidence" value="ECO:0007669"/>
    <property type="project" value="TreeGrafter"/>
</dbReference>
<dbReference type="GO" id="GO:0031012">
    <property type="term" value="C:extracellular matrix"/>
    <property type="evidence" value="ECO:0007669"/>
    <property type="project" value="TreeGrafter"/>
</dbReference>
<keyword evidence="2" id="KW-0732">Signal</keyword>
<dbReference type="InterPro" id="IPR000782">
    <property type="entry name" value="FAS1_domain"/>
</dbReference>
<dbReference type="InterPro" id="IPR050904">
    <property type="entry name" value="Adhesion/Biosynth-related"/>
</dbReference>
<dbReference type="PANTHER" id="PTHR10900:SF77">
    <property type="entry name" value="FI19380P1"/>
    <property type="match status" value="1"/>
</dbReference>
<reference evidence="4" key="1">
    <citation type="submission" date="2015-09" db="EMBL/GenBank/DDBJ databases">
        <title>Scylla olivacea transcriptome.</title>
        <authorList>
            <person name="Ikhwanuddin M."/>
        </authorList>
    </citation>
    <scope>NUCLEOTIDE SEQUENCE</scope>
</reference>
<sequence length="893" mass="99789">MRRLTLLTLAALACAVLGEERDPRLFDGGFFRDLDNLHMRGALRRDSLQDTMDQISSSLNTAIDRLSDAIEEQVEASLPVRLRNAEREASDGFEGLEAISGSFGEGIDDGLRMHFNGDVEGERLDGHRFEEPTQTPEEAEAEEEEEEDEEEVEFTEDVDNTPSFSYRPFFPFDTFNPFRHPWRRPGTGLFDFMNRRPAWWKGPNVCVDREEIDEGKDLDSSIKEGEETTTSGSTLVFTVGNMQVTSCAETRDRYTCTSRISRRGIHKTVVVTHKCCHGYIKEATGCSKIELRSMPETLEEIGSNDFLTLVKRAGMLEMLDQNITLFAPTDEAMQEFMADLEAENEVENELVGSRTSNEVYPVLRAPIEEKSMVMAHGSEGVMYASDLRDEQVLPSLMEGSTLRINTYSTVPPAATVNCARMVNVNQHSTYGVVHSIDKVLQPVTKSLAELLVSDPRFSILYQLVENAGLLDKLREPGQLTLFAPTDAAFHTLSAPVVEALLRNNACVDAIVKNHILPNVICTAAIQGKARTINLLKEFLMLERTEEDSLFVEDNVEVLVRDIMGTNGVMHVLDKPIMPSAAKNLVDVLKSHNLTRFLEMLETAEMLSEMTGLKDVTVFAPSNRAIETLPKDVLEDLMNNKEKLRDLLNYHITTSSLQASDITNNHIADTRAELPLRVNLYSRSPLLAGLVRDSSNRHVRLTAACSRISILDSRACGAVVHVVERVLAPPKASVMEHLEDDEDFSIFTKMLQDTGVNETLVEEGPFTVLAPSNHVFHALPEMELQEVLNDVELQDQLVKQHIIKEHVCCAGINPNTWLFMDHKRPLDGSPVHLRRTTSGRIMAGPARITHCSAPSRNGLVHTVNHLMLDVNPNRHAERNRTPIFSAPGLEIIFG</sequence>
<dbReference type="Pfam" id="PF02469">
    <property type="entry name" value="Fasciclin"/>
    <property type="match status" value="4"/>
</dbReference>